<accession>A0A7J6FB14</accession>
<dbReference type="Proteomes" id="UP000583929">
    <property type="component" value="Unassembled WGS sequence"/>
</dbReference>
<evidence type="ECO:0000313" key="3">
    <source>
        <dbReference type="Proteomes" id="UP000525078"/>
    </source>
</evidence>
<name>A0A7J6FB14_CANSA</name>
<dbReference type="Proteomes" id="UP000525078">
    <property type="component" value="Unassembled WGS sequence"/>
</dbReference>
<sequence length="90" mass="10447">MASQFYPDDTIPPFNATAVAVEKDNKNSKAAVRWAIDNLMITNPFIILIHVRHKNYRREHKQQQQQRIGRLRCSQCFRSFPSILCSKSGN</sequence>
<organism evidence="1 4">
    <name type="scientific">Cannabis sativa</name>
    <name type="common">Hemp</name>
    <name type="synonym">Marijuana</name>
    <dbReference type="NCBI Taxonomy" id="3483"/>
    <lineage>
        <taxon>Eukaryota</taxon>
        <taxon>Viridiplantae</taxon>
        <taxon>Streptophyta</taxon>
        <taxon>Embryophyta</taxon>
        <taxon>Tracheophyta</taxon>
        <taxon>Spermatophyta</taxon>
        <taxon>Magnoliopsida</taxon>
        <taxon>eudicotyledons</taxon>
        <taxon>Gunneridae</taxon>
        <taxon>Pentapetalae</taxon>
        <taxon>rosids</taxon>
        <taxon>fabids</taxon>
        <taxon>Rosales</taxon>
        <taxon>Cannabaceae</taxon>
        <taxon>Cannabis</taxon>
    </lineage>
</organism>
<dbReference type="AlphaFoldDB" id="A0A7J6FB14"/>
<evidence type="ECO:0000313" key="1">
    <source>
        <dbReference type="EMBL" id="KAF4367059.1"/>
    </source>
</evidence>
<reference evidence="3 4" key="1">
    <citation type="journal article" date="2020" name="bioRxiv">
        <title>Sequence and annotation of 42 cannabis genomes reveals extensive copy number variation in cannabinoid synthesis and pathogen resistance genes.</title>
        <authorList>
            <person name="Mckernan K.J."/>
            <person name="Helbert Y."/>
            <person name="Kane L.T."/>
            <person name="Ebling H."/>
            <person name="Zhang L."/>
            <person name="Liu B."/>
            <person name="Eaton Z."/>
            <person name="Mclaughlin S."/>
            <person name="Kingan S."/>
            <person name="Baybayan P."/>
            <person name="Concepcion G."/>
            <person name="Jordan M."/>
            <person name="Riva A."/>
            <person name="Barbazuk W."/>
            <person name="Harkins T."/>
        </authorList>
    </citation>
    <scope>NUCLEOTIDE SEQUENCE [LARGE SCALE GENOMIC DNA]</scope>
    <source>
        <strain evidence="3 4">cv. Jamaican Lion 4</strain>
        <strain evidence="1">Father</strain>
        <strain evidence="2">Mother</strain>
        <tissue evidence="1">Leaf</tissue>
    </source>
</reference>
<comment type="caution">
    <text evidence="1">The sequence shown here is derived from an EMBL/GenBank/DDBJ whole genome shotgun (WGS) entry which is preliminary data.</text>
</comment>
<gene>
    <name evidence="2" type="ORF">F8388_014444</name>
    <name evidence="1" type="ORF">G4B88_016771</name>
</gene>
<dbReference type="EMBL" id="JAATIP010000089">
    <property type="protein sequence ID" value="KAF4375722.1"/>
    <property type="molecule type" value="Genomic_DNA"/>
</dbReference>
<evidence type="ECO:0000313" key="2">
    <source>
        <dbReference type="EMBL" id="KAF4375722.1"/>
    </source>
</evidence>
<proteinExistence type="predicted"/>
<evidence type="ECO:0000313" key="4">
    <source>
        <dbReference type="Proteomes" id="UP000583929"/>
    </source>
</evidence>
<protein>
    <submittedName>
        <fullName evidence="1">Uncharacterized protein</fullName>
    </submittedName>
</protein>
<keyword evidence="4" id="KW-1185">Reference proteome</keyword>
<dbReference type="EMBL" id="JAATIQ010000248">
    <property type="protein sequence ID" value="KAF4367059.1"/>
    <property type="molecule type" value="Genomic_DNA"/>
</dbReference>